<evidence type="ECO:0000256" key="2">
    <source>
        <dbReference type="SAM" id="SignalP"/>
    </source>
</evidence>
<feature type="signal peptide" evidence="2">
    <location>
        <begin position="1"/>
        <end position="38"/>
    </location>
</feature>
<evidence type="ECO:0000313" key="5">
    <source>
        <dbReference type="Proteomes" id="UP000325787"/>
    </source>
</evidence>
<dbReference type="Pfam" id="PF03713">
    <property type="entry name" value="DUF305"/>
    <property type="match status" value="1"/>
</dbReference>
<sequence length="204" mass="21849">MRAGLRLSRRTTLRRLTTLLAGLLLVAGCGSGAPAAQAPPPPTASTVARSAEHNETDVMFLQMAVPHHRTGLDIVRLAKDHPVREEVRTLAAAIEVTQLSEVDSMTQWLADWGRPESAGDDPGLHAHHGGDHSTSPEAIAEVAATAPAEFEKAFLNLLIGHQHNAVEIAKLEREGGLNPQAKDLANRIFDSRTAQIAQMLGYLG</sequence>
<accession>A0A5Q0H8H4</accession>
<dbReference type="Gene3D" id="1.20.1260.10">
    <property type="match status" value="1"/>
</dbReference>
<dbReference type="InterPro" id="IPR005183">
    <property type="entry name" value="DUF305_CopM-like"/>
</dbReference>
<feature type="domain" description="DUF305" evidence="3">
    <location>
        <begin position="57"/>
        <end position="201"/>
    </location>
</feature>
<dbReference type="InterPro" id="IPR006311">
    <property type="entry name" value="TAT_signal"/>
</dbReference>
<organism evidence="4 5">
    <name type="scientific">Saccharothrix syringae</name>
    <name type="common">Nocardiopsis syringae</name>
    <dbReference type="NCBI Taxonomy" id="103733"/>
    <lineage>
        <taxon>Bacteria</taxon>
        <taxon>Bacillati</taxon>
        <taxon>Actinomycetota</taxon>
        <taxon>Actinomycetes</taxon>
        <taxon>Pseudonocardiales</taxon>
        <taxon>Pseudonocardiaceae</taxon>
        <taxon>Saccharothrix</taxon>
    </lineage>
</organism>
<feature type="chain" id="PRO_5024787983" evidence="2">
    <location>
        <begin position="39"/>
        <end position="204"/>
    </location>
</feature>
<name>A0A5Q0H8H4_SACSY</name>
<dbReference type="EMBL" id="CP034550">
    <property type="protein sequence ID" value="QFZ22215.1"/>
    <property type="molecule type" value="Genomic_DNA"/>
</dbReference>
<dbReference type="OrthoDB" id="26872at2"/>
<evidence type="ECO:0000256" key="1">
    <source>
        <dbReference type="SAM" id="MobiDB-lite"/>
    </source>
</evidence>
<dbReference type="PROSITE" id="PS51257">
    <property type="entry name" value="PROKAR_LIPOPROTEIN"/>
    <property type="match status" value="1"/>
</dbReference>
<proteinExistence type="predicted"/>
<dbReference type="KEGG" id="ssyi:EKG83_36660"/>
<evidence type="ECO:0000313" key="4">
    <source>
        <dbReference type="EMBL" id="QFZ22215.1"/>
    </source>
</evidence>
<feature type="compositionally biased region" description="Basic and acidic residues" evidence="1">
    <location>
        <begin position="122"/>
        <end position="131"/>
    </location>
</feature>
<protein>
    <submittedName>
        <fullName evidence="4">DUF305 domain-containing protein</fullName>
    </submittedName>
</protein>
<gene>
    <name evidence="4" type="ORF">EKG83_36660</name>
</gene>
<dbReference type="InterPro" id="IPR012347">
    <property type="entry name" value="Ferritin-like"/>
</dbReference>
<dbReference type="PANTHER" id="PTHR36933">
    <property type="entry name" value="SLL0788 PROTEIN"/>
    <property type="match status" value="1"/>
</dbReference>
<feature type="region of interest" description="Disordered" evidence="1">
    <location>
        <begin position="112"/>
        <end position="134"/>
    </location>
</feature>
<reference evidence="5" key="1">
    <citation type="journal article" date="2021" name="Curr. Microbiol.">
        <title>Complete genome of nocamycin-producing strain Saccharothrix syringae NRRL B-16468 reveals the biosynthetic potential for secondary metabolites.</title>
        <authorList>
            <person name="Mo X."/>
            <person name="Yang S."/>
        </authorList>
    </citation>
    <scope>NUCLEOTIDE SEQUENCE [LARGE SCALE GENOMIC DNA]</scope>
    <source>
        <strain evidence="5">ATCC 51364 / DSM 43886 / JCM 6844 / KCTC 9398 / NBRC 14523 / NRRL B-16468 / INA 2240</strain>
    </source>
</reference>
<keyword evidence="5" id="KW-1185">Reference proteome</keyword>
<dbReference type="Proteomes" id="UP000325787">
    <property type="component" value="Chromosome"/>
</dbReference>
<dbReference type="PANTHER" id="PTHR36933:SF1">
    <property type="entry name" value="SLL0788 PROTEIN"/>
    <property type="match status" value="1"/>
</dbReference>
<dbReference type="PROSITE" id="PS51318">
    <property type="entry name" value="TAT"/>
    <property type="match status" value="1"/>
</dbReference>
<keyword evidence="2" id="KW-0732">Signal</keyword>
<dbReference type="AlphaFoldDB" id="A0A5Q0H8H4"/>
<evidence type="ECO:0000259" key="3">
    <source>
        <dbReference type="Pfam" id="PF03713"/>
    </source>
</evidence>